<proteinExistence type="inferred from homology"/>
<evidence type="ECO:0000259" key="10">
    <source>
        <dbReference type="Pfam" id="PF25954"/>
    </source>
</evidence>
<gene>
    <name evidence="11" type="ORF">Q7A36_07200</name>
</gene>
<organism evidence="11 12">
    <name type="scientific">Paracraurococcus lichenis</name>
    <dbReference type="NCBI Taxonomy" id="3064888"/>
    <lineage>
        <taxon>Bacteria</taxon>
        <taxon>Pseudomonadati</taxon>
        <taxon>Pseudomonadota</taxon>
        <taxon>Alphaproteobacteria</taxon>
        <taxon>Acetobacterales</taxon>
        <taxon>Roseomonadaceae</taxon>
        <taxon>Paracraurococcus</taxon>
    </lineage>
</organism>
<comment type="similarity">
    <text evidence="3">Belongs to the UPF0194 family.</text>
</comment>
<feature type="domain" description="CusB-like beta-barrel" evidence="10">
    <location>
        <begin position="295"/>
        <end position="363"/>
    </location>
</feature>
<dbReference type="Gene3D" id="2.40.50.100">
    <property type="match status" value="1"/>
</dbReference>
<evidence type="ECO:0000259" key="9">
    <source>
        <dbReference type="Pfam" id="PF25917"/>
    </source>
</evidence>
<dbReference type="InterPro" id="IPR058792">
    <property type="entry name" value="Beta-barrel_RND_2"/>
</dbReference>
<dbReference type="InterPro" id="IPR058625">
    <property type="entry name" value="MdtA-like_BSH"/>
</dbReference>
<evidence type="ECO:0000256" key="2">
    <source>
        <dbReference type="ARBA" id="ARBA00009477"/>
    </source>
</evidence>
<accession>A0ABT9DW45</accession>
<dbReference type="EMBL" id="JAUTWS010000005">
    <property type="protein sequence ID" value="MDO9708121.1"/>
    <property type="molecule type" value="Genomic_DNA"/>
</dbReference>
<dbReference type="Gene3D" id="1.10.287.470">
    <property type="entry name" value="Helix hairpin bin"/>
    <property type="match status" value="1"/>
</dbReference>
<dbReference type="Gene3D" id="2.40.30.170">
    <property type="match status" value="1"/>
</dbReference>
<comment type="subcellular location">
    <subcellularLocation>
        <location evidence="1">Periplasm</location>
    </subcellularLocation>
</comment>
<dbReference type="NCBIfam" id="TIGR01730">
    <property type="entry name" value="RND_mfp"/>
    <property type="match status" value="1"/>
</dbReference>
<keyword evidence="12" id="KW-1185">Reference proteome</keyword>
<dbReference type="Proteomes" id="UP001243009">
    <property type="component" value="Unassembled WGS sequence"/>
</dbReference>
<evidence type="ECO:0000313" key="12">
    <source>
        <dbReference type="Proteomes" id="UP001243009"/>
    </source>
</evidence>
<dbReference type="Pfam" id="PF25917">
    <property type="entry name" value="BSH_RND"/>
    <property type="match status" value="1"/>
</dbReference>
<reference evidence="11 12" key="1">
    <citation type="submission" date="2023-08" db="EMBL/GenBank/DDBJ databases">
        <title>The draft genome sequence of Paracraurococcus sp. LOR1-02.</title>
        <authorList>
            <person name="Kingkaew E."/>
            <person name="Tanasupawat S."/>
        </authorList>
    </citation>
    <scope>NUCLEOTIDE SEQUENCE [LARGE SCALE GENOMIC DNA]</scope>
    <source>
        <strain evidence="11 12">LOR1-02</strain>
    </source>
</reference>
<dbReference type="InterPro" id="IPR050465">
    <property type="entry name" value="UPF0194_transport"/>
</dbReference>
<evidence type="ECO:0000313" key="11">
    <source>
        <dbReference type="EMBL" id="MDO9708121.1"/>
    </source>
</evidence>
<evidence type="ECO:0000256" key="7">
    <source>
        <dbReference type="SAM" id="Coils"/>
    </source>
</evidence>
<evidence type="ECO:0000256" key="8">
    <source>
        <dbReference type="SAM" id="MobiDB-lite"/>
    </source>
</evidence>
<dbReference type="RefSeq" id="WP_305102987.1">
    <property type="nucleotide sequence ID" value="NZ_JAUTWS010000005.1"/>
</dbReference>
<evidence type="ECO:0000256" key="4">
    <source>
        <dbReference type="ARBA" id="ARBA00022729"/>
    </source>
</evidence>
<dbReference type="PANTHER" id="PTHR32347">
    <property type="entry name" value="EFFLUX SYSTEM COMPONENT YKNX-RELATED"/>
    <property type="match status" value="1"/>
</dbReference>
<evidence type="ECO:0000256" key="1">
    <source>
        <dbReference type="ARBA" id="ARBA00004418"/>
    </source>
</evidence>
<keyword evidence="4" id="KW-0732">Signal</keyword>
<name>A0ABT9DW45_9PROT</name>
<comment type="similarity">
    <text evidence="2">Belongs to the membrane fusion protein (MFP) (TC 8.A.1) family.</text>
</comment>
<dbReference type="SUPFAM" id="SSF111369">
    <property type="entry name" value="HlyD-like secretion proteins"/>
    <property type="match status" value="2"/>
</dbReference>
<evidence type="ECO:0000256" key="3">
    <source>
        <dbReference type="ARBA" id="ARBA00010602"/>
    </source>
</evidence>
<keyword evidence="6 7" id="KW-0175">Coiled coil</keyword>
<feature type="region of interest" description="Disordered" evidence="8">
    <location>
        <begin position="1"/>
        <end position="43"/>
    </location>
</feature>
<feature type="domain" description="Multidrug resistance protein MdtA-like barrel-sandwich hybrid" evidence="9">
    <location>
        <begin position="100"/>
        <end position="280"/>
    </location>
</feature>
<dbReference type="PANTHER" id="PTHR32347:SF29">
    <property type="entry name" value="UPF0194 MEMBRANE PROTEIN YBHG"/>
    <property type="match status" value="1"/>
</dbReference>
<sequence length="441" mass="46490">MPAPEAQPPPETEPRSGQAPAAEAHLPVPVAAGPPSLPAPHPVPHRRPWRAALLGLLLLAGAGYLAMPRLLGPEVPAMPVLRGHLVQSVVATGRVENPHRVSVGTQIAGTVAAIPVERGQSVAAGQLLIQLDDREARATAEQAEAALSQAEARIRQIRDLTLPAAEQSLRQADAVLDAARQAYGRTERLQAGGFATPAQLDEARRALFVAEAVARGARLQVENNRPGGTETGLAETTLRQAKATLGVARTRLDYTRIAAPVAGTLIRRDVEPGDAVQPGRVLMLLSPAEPTEIVLQLDERNLGLVRVGQTATVAADAYPDRPFPALLGYVNPGVDATRASVEVRLRVPAPPAFMRQDMTVSADILVAERAGALILPAEALLPGPATLVVRDGHVHRRPLRLGLQGRRGVEVLDGLQEGDLVLPASLAAGLQDGARVRPRTP</sequence>
<dbReference type="Pfam" id="PF25954">
    <property type="entry name" value="Beta-barrel_RND_2"/>
    <property type="match status" value="1"/>
</dbReference>
<dbReference type="InterPro" id="IPR006143">
    <property type="entry name" value="RND_pump_MFP"/>
</dbReference>
<feature type="compositionally biased region" description="Pro residues" evidence="8">
    <location>
        <begin position="1"/>
        <end position="11"/>
    </location>
</feature>
<evidence type="ECO:0000256" key="6">
    <source>
        <dbReference type="ARBA" id="ARBA00023054"/>
    </source>
</evidence>
<keyword evidence="5" id="KW-0574">Periplasm</keyword>
<comment type="caution">
    <text evidence="11">The sequence shown here is derived from an EMBL/GenBank/DDBJ whole genome shotgun (WGS) entry which is preliminary data.</text>
</comment>
<evidence type="ECO:0000256" key="5">
    <source>
        <dbReference type="ARBA" id="ARBA00022764"/>
    </source>
</evidence>
<dbReference type="Gene3D" id="2.40.420.20">
    <property type="match status" value="1"/>
</dbReference>
<feature type="coiled-coil region" evidence="7">
    <location>
        <begin position="133"/>
        <end position="160"/>
    </location>
</feature>
<protein>
    <submittedName>
        <fullName evidence="11">Efflux RND transporter periplasmic adaptor subunit</fullName>
    </submittedName>
</protein>